<keyword evidence="3" id="KW-1185">Reference proteome</keyword>
<organism evidence="2">
    <name type="scientific">Mucor ambiguus</name>
    <dbReference type="NCBI Taxonomy" id="91626"/>
    <lineage>
        <taxon>Eukaryota</taxon>
        <taxon>Fungi</taxon>
        <taxon>Fungi incertae sedis</taxon>
        <taxon>Mucoromycota</taxon>
        <taxon>Mucoromycotina</taxon>
        <taxon>Mucoromycetes</taxon>
        <taxon>Mucorales</taxon>
        <taxon>Mucorineae</taxon>
        <taxon>Mucoraceae</taxon>
        <taxon>Mucor</taxon>
    </lineage>
</organism>
<evidence type="ECO:0000256" key="1">
    <source>
        <dbReference type="SAM" id="MobiDB-lite"/>
    </source>
</evidence>
<name>A0A0C9MT54_9FUNG</name>
<dbReference type="AlphaFoldDB" id="A0A0C9MT54"/>
<feature type="region of interest" description="Disordered" evidence="1">
    <location>
        <begin position="106"/>
        <end position="136"/>
    </location>
</feature>
<evidence type="ECO:0000313" key="2">
    <source>
        <dbReference type="EMBL" id="GAN05243.1"/>
    </source>
</evidence>
<dbReference type="EMBL" id="DF836374">
    <property type="protein sequence ID" value="GAN05243.1"/>
    <property type="molecule type" value="Genomic_DNA"/>
</dbReference>
<reference evidence="2" key="1">
    <citation type="submission" date="2014-09" db="EMBL/GenBank/DDBJ databases">
        <title>Draft genome sequence of an oleaginous Mucoromycotina fungus Mucor ambiguus NBRC6742.</title>
        <authorList>
            <person name="Takeda I."/>
            <person name="Yamane N."/>
            <person name="Morita T."/>
            <person name="Tamano K."/>
            <person name="Machida M."/>
            <person name="Baker S."/>
            <person name="Koike H."/>
        </authorList>
    </citation>
    <scope>NUCLEOTIDE SEQUENCE</scope>
    <source>
        <strain evidence="2">NBRC 6742</strain>
    </source>
</reference>
<dbReference type="Proteomes" id="UP000053815">
    <property type="component" value="Unassembled WGS sequence"/>
</dbReference>
<proteinExistence type="predicted"/>
<feature type="compositionally biased region" description="Polar residues" evidence="1">
    <location>
        <begin position="15"/>
        <end position="27"/>
    </location>
</feature>
<dbReference type="OrthoDB" id="2284644at2759"/>
<feature type="compositionally biased region" description="Basic residues" evidence="1">
    <location>
        <begin position="28"/>
        <end position="42"/>
    </location>
</feature>
<gene>
    <name evidence="2" type="ORF">MAM1_0085c04712</name>
</gene>
<protein>
    <submittedName>
        <fullName evidence="2">Uncharacterized protein</fullName>
    </submittedName>
</protein>
<evidence type="ECO:0000313" key="3">
    <source>
        <dbReference type="Proteomes" id="UP000053815"/>
    </source>
</evidence>
<sequence length="136" mass="15697">MSSRLARQSLELLTASPSKKNDTNTPKKSQKVKLPKTNKGIKKVKHEIRYGRHQKTRLLQEQVEKRENPIDKLNAEALSNEERLKRNVQIMKRALRSSSLEKKIHNEVIKERNAKKTKKWSSKVHGSEGDTDSDSD</sequence>
<accession>A0A0C9MT54</accession>
<feature type="region of interest" description="Disordered" evidence="1">
    <location>
        <begin position="1"/>
        <end position="42"/>
    </location>
</feature>